<organism evidence="2 3">
    <name type="scientific">Rangifer tarandus platyrhynchus</name>
    <name type="common">Svalbard reindeer</name>
    <dbReference type="NCBI Taxonomy" id="3082113"/>
    <lineage>
        <taxon>Eukaryota</taxon>
        <taxon>Metazoa</taxon>
        <taxon>Chordata</taxon>
        <taxon>Craniata</taxon>
        <taxon>Vertebrata</taxon>
        <taxon>Euteleostomi</taxon>
        <taxon>Mammalia</taxon>
        <taxon>Eutheria</taxon>
        <taxon>Laurasiatheria</taxon>
        <taxon>Artiodactyla</taxon>
        <taxon>Ruminantia</taxon>
        <taxon>Pecora</taxon>
        <taxon>Cervidae</taxon>
        <taxon>Odocoileinae</taxon>
        <taxon>Rangifer</taxon>
    </lineage>
</organism>
<reference evidence="2" key="1">
    <citation type="submission" date="2023-04" db="EMBL/GenBank/DDBJ databases">
        <authorList>
            <consortium name="ELIXIR-Norway"/>
        </authorList>
    </citation>
    <scope>NUCLEOTIDE SEQUENCE [LARGE SCALE GENOMIC DNA]</scope>
</reference>
<evidence type="ECO:0000256" key="1">
    <source>
        <dbReference type="SAM" id="MobiDB-lite"/>
    </source>
</evidence>
<accession>A0ABN8ZZ99</accession>
<sequence length="105" mass="10909">MGQEGRGELGGGAACGRLRSRAGAQNTGPRRHRLGRVGLGRSAAGGGGVRREGPRAPAGWRSEEAEDCESGRRPSRRAQAGGGSPFRILPSAGLRLFPSDFLLES</sequence>
<name>A0ABN8ZZ99_RANTA</name>
<feature type="region of interest" description="Disordered" evidence="1">
    <location>
        <begin position="1"/>
        <end position="89"/>
    </location>
</feature>
<evidence type="ECO:0000313" key="2">
    <source>
        <dbReference type="EMBL" id="CAI9179347.1"/>
    </source>
</evidence>
<dbReference type="Proteomes" id="UP001176941">
    <property type="component" value="Chromosome 9"/>
</dbReference>
<proteinExistence type="predicted"/>
<feature type="compositionally biased region" description="Low complexity" evidence="1">
    <location>
        <begin position="15"/>
        <end position="24"/>
    </location>
</feature>
<protein>
    <submittedName>
        <fullName evidence="2">Uncharacterized protein</fullName>
    </submittedName>
</protein>
<gene>
    <name evidence="2" type="ORF">MRATA1EN1_LOCUS28309</name>
</gene>
<dbReference type="EMBL" id="OX459945">
    <property type="protein sequence ID" value="CAI9179347.1"/>
    <property type="molecule type" value="Genomic_DNA"/>
</dbReference>
<keyword evidence="3" id="KW-1185">Reference proteome</keyword>
<evidence type="ECO:0000313" key="3">
    <source>
        <dbReference type="Proteomes" id="UP001176941"/>
    </source>
</evidence>